<dbReference type="Proteomes" id="UP000887580">
    <property type="component" value="Unplaced"/>
</dbReference>
<dbReference type="WBParaSite" id="PS1159_v2.g18463.t2">
    <property type="protein sequence ID" value="PS1159_v2.g18463.t2"/>
    <property type="gene ID" value="PS1159_v2.g18463"/>
</dbReference>
<protein>
    <submittedName>
        <fullName evidence="2">Uncharacterized protein</fullName>
    </submittedName>
</protein>
<reference evidence="2" key="1">
    <citation type="submission" date="2022-11" db="UniProtKB">
        <authorList>
            <consortium name="WormBaseParasite"/>
        </authorList>
    </citation>
    <scope>IDENTIFICATION</scope>
</reference>
<evidence type="ECO:0000313" key="2">
    <source>
        <dbReference type="WBParaSite" id="PS1159_v2.g18463.t2"/>
    </source>
</evidence>
<sequence>MLKIISHQSFIGFTRSSLYEEHEEVYIAWKNEEIPPNLRQFFTFNGTVLLVTPPNGLSIDFVIARPLKFNDTFVSEWCAPSAEEYAKCDNDVMYVCNTFSIPKFRNRGICNTDLTSMAFLREDFKTYFTSTKTDHFKDHIENPFMCHRIITDGQNSDYTDHRIESYRNERWVLHMIGGGSMGGLKYIPLPGYPKYHQSGRMLNAIFCGLPSRFPDSGLVFQKGIRKIGRDYEIVETLKSLEISLNESKITNTSYVSPSLPKQIPINYILVTIFGGICVGFICLSLICLIGFLIIRQKRKETFNGRPSFSLESIDESAIQEYQSQLISSSKQNLSNVESVQNDCGYTKLIQTEFECSSEKIISIQSFENQNIIQFLTQKFETLNPIKGPKSADKLLEEAFEEPLIEDRAIKLLQIVIKANNELYLLGYRNQLVNSAAKFHLTTPSASEQWLNSLKEGEFLRFIVSICEKEIDGKNGEFEENLQLWKMYLEKCDIFECFRHACFFGQSLKRRQFFILGTFYKMALLLSQNSNRNSLLSMNFPIPIFVNLCEKFPHYFEIH</sequence>
<name>A0AC35FKN8_9BILA</name>
<accession>A0AC35FKN8</accession>
<evidence type="ECO:0000313" key="1">
    <source>
        <dbReference type="Proteomes" id="UP000887580"/>
    </source>
</evidence>
<proteinExistence type="predicted"/>
<organism evidence="1 2">
    <name type="scientific">Panagrolaimus sp. PS1159</name>
    <dbReference type="NCBI Taxonomy" id="55785"/>
    <lineage>
        <taxon>Eukaryota</taxon>
        <taxon>Metazoa</taxon>
        <taxon>Ecdysozoa</taxon>
        <taxon>Nematoda</taxon>
        <taxon>Chromadorea</taxon>
        <taxon>Rhabditida</taxon>
        <taxon>Tylenchina</taxon>
        <taxon>Panagrolaimomorpha</taxon>
        <taxon>Panagrolaimoidea</taxon>
        <taxon>Panagrolaimidae</taxon>
        <taxon>Panagrolaimus</taxon>
    </lineage>
</organism>